<accession>A0ABT8P1G3</accession>
<dbReference type="Pfam" id="PF01656">
    <property type="entry name" value="CbiA"/>
    <property type="match status" value="1"/>
</dbReference>
<dbReference type="InterPro" id="IPR002586">
    <property type="entry name" value="CobQ/CobB/MinD/ParA_Nub-bd_dom"/>
</dbReference>
<dbReference type="PANTHER" id="PTHR13696:SF96">
    <property type="entry name" value="COBQ_COBB_MIND_PARA NUCLEOTIDE BINDING DOMAIN-CONTAINING PROTEIN"/>
    <property type="match status" value="1"/>
</dbReference>
<dbReference type="EMBL" id="JAUJQL010000023">
    <property type="protein sequence ID" value="MDN7527686.1"/>
    <property type="molecule type" value="Genomic_DNA"/>
</dbReference>
<dbReference type="SUPFAM" id="SSF52540">
    <property type="entry name" value="P-loop containing nucleoside triphosphate hydrolases"/>
    <property type="match status" value="1"/>
</dbReference>
<organism evidence="2 3">
    <name type="scientific">Burkholderia orbicola</name>
    <dbReference type="NCBI Taxonomy" id="2978683"/>
    <lineage>
        <taxon>Bacteria</taxon>
        <taxon>Pseudomonadati</taxon>
        <taxon>Pseudomonadota</taxon>
        <taxon>Betaproteobacteria</taxon>
        <taxon>Burkholderiales</taxon>
        <taxon>Burkholderiaceae</taxon>
        <taxon>Burkholderia</taxon>
        <taxon>Burkholderia cepacia complex</taxon>
    </lineage>
</organism>
<evidence type="ECO:0000259" key="1">
    <source>
        <dbReference type="Pfam" id="PF01656"/>
    </source>
</evidence>
<dbReference type="CDD" id="cd02042">
    <property type="entry name" value="ParAB_family"/>
    <property type="match status" value="1"/>
</dbReference>
<proteinExistence type="predicted"/>
<evidence type="ECO:0000313" key="2">
    <source>
        <dbReference type="EMBL" id="MDN7527686.1"/>
    </source>
</evidence>
<dbReference type="InterPro" id="IPR027417">
    <property type="entry name" value="P-loop_NTPase"/>
</dbReference>
<name>A0ABT8P1G3_9BURK</name>
<feature type="domain" description="CobQ/CobB/MinD/ParA nucleotide binding" evidence="1">
    <location>
        <begin position="5"/>
        <end position="190"/>
    </location>
</feature>
<dbReference type="PIRSF" id="PIRSF009320">
    <property type="entry name" value="Nuc_binding_HP_1000"/>
    <property type="match status" value="1"/>
</dbReference>
<dbReference type="RefSeq" id="WP_011875718.1">
    <property type="nucleotide sequence ID" value="NZ_JAUJQL010000023.1"/>
</dbReference>
<keyword evidence="3" id="KW-1185">Reference proteome</keyword>
<dbReference type="InterPro" id="IPR050678">
    <property type="entry name" value="DNA_Partitioning_ATPase"/>
</dbReference>
<gene>
    <name evidence="2" type="ORF">QZM70_32560</name>
</gene>
<comment type="caution">
    <text evidence="2">The sequence shown here is derived from an EMBL/GenBank/DDBJ whole genome shotgun (WGS) entry which is preliminary data.</text>
</comment>
<evidence type="ECO:0000313" key="3">
    <source>
        <dbReference type="Proteomes" id="UP001172217"/>
    </source>
</evidence>
<sequence length="212" mass="22821">MTKYAVVNTKGGVGKTTTGVHLATHLAYSEPTLLIDGDPQETAATWAAWRRDSDAVKGKPSPTTTCLRGKAIFDEGKQLSKGFVHTVVDAGGRDAPGLRNALLLADLAIVPVGASGFDAAAMTDLLEVVDLAKDYNPELRVKILLTRIDPRTKDGKEMLEFLQESKLDVLNARVCERVAFRRATSEGSTVEEIGKDSQAVAEMAAFYEEVKA</sequence>
<dbReference type="Gene3D" id="3.40.50.300">
    <property type="entry name" value="P-loop containing nucleotide triphosphate hydrolases"/>
    <property type="match status" value="1"/>
</dbReference>
<dbReference type="PANTHER" id="PTHR13696">
    <property type="entry name" value="P-LOOP CONTAINING NUCLEOSIDE TRIPHOSPHATE HYDROLASE"/>
    <property type="match status" value="1"/>
</dbReference>
<reference evidence="2" key="1">
    <citation type="submission" date="2023-07" db="EMBL/GenBank/DDBJ databases">
        <title>A collection of bacterial strains from the Burkholderia cepacia Research Laboratory and Repository.</title>
        <authorList>
            <person name="Lipuma J."/>
            <person name="Spilker T."/>
            <person name="Caverly L."/>
        </authorList>
    </citation>
    <scope>NUCLEOTIDE SEQUENCE</scope>
    <source>
        <strain evidence="2">AU45194</strain>
    </source>
</reference>
<protein>
    <submittedName>
        <fullName evidence="2">ParA family protein</fullName>
    </submittedName>
</protein>
<dbReference type="Proteomes" id="UP001172217">
    <property type="component" value="Unassembled WGS sequence"/>
</dbReference>